<protein>
    <recommendedName>
        <fullName evidence="3">Uracil phosphoribosyltransferase</fullName>
    </recommendedName>
</protein>
<dbReference type="InterPro" id="IPR012469">
    <property type="entry name" value="DUF1688"/>
</dbReference>
<sequence>MSAHLHAAGDATATPPASLADALRTLRQPATIRQRCTAITLAASQGESAHFTIDRSRLAAVAMRIATLTRARFPSLTIPYHSRWRHFEAGGVDRKDQLDARLAGRSHVAVARSRIDLALISVLLDAGAGPDWRYLEAATGLHFTRSEGLAVASFDAFMAGRFSSDPGDPYRVDAVALLKLQADDLRAVFQVRDDNPLVGLDGRAALLRSLGAALRAQPQVFTTVGQPGHLFDALTHHRHAPALNHHHPQPGGHHHQVGAARILGALLDAFSAIWPSGQWLVSGDQRVPLGDAWPHPAAGGSGPSAGWVPFHKLSQWLTYSLLEPFEWAGVQVTGLDELTGLPEYRNGGLLLDAGVIVPRDPAFAASPRTPADPWVIEWRALTVALLDELAPLVRAELSVTAEQLPLACILEGGSWAAGRQIAAERRLGGPPPLAIVSDGTVF</sequence>
<dbReference type="HOGENOM" id="CLU_026445_1_0_4"/>
<keyword evidence="2" id="KW-1185">Reference proteome</keyword>
<proteinExistence type="predicted"/>
<dbReference type="RefSeq" id="WP_012345351.1">
    <property type="nucleotide sequence ID" value="NC_010524.1"/>
</dbReference>
<reference evidence="1 2" key="1">
    <citation type="submission" date="2008-03" db="EMBL/GenBank/DDBJ databases">
        <title>Complete sequence of Leptothrix cholodnii SP-6.</title>
        <authorList>
            <consortium name="US DOE Joint Genome Institute"/>
            <person name="Copeland A."/>
            <person name="Lucas S."/>
            <person name="Lapidus A."/>
            <person name="Glavina del Rio T."/>
            <person name="Dalin E."/>
            <person name="Tice H."/>
            <person name="Bruce D."/>
            <person name="Goodwin L."/>
            <person name="Pitluck S."/>
            <person name="Chertkov O."/>
            <person name="Brettin T."/>
            <person name="Detter J.C."/>
            <person name="Han C."/>
            <person name="Kuske C.R."/>
            <person name="Schmutz J."/>
            <person name="Larimer F."/>
            <person name="Land M."/>
            <person name="Hauser L."/>
            <person name="Kyrpides N."/>
            <person name="Lykidis A."/>
            <person name="Emerson D."/>
            <person name="Richardson P."/>
        </authorList>
    </citation>
    <scope>NUCLEOTIDE SEQUENCE [LARGE SCALE GENOMIC DNA]</scope>
    <source>
        <strain evidence="2">ATCC 51168 / LMG 8142 / SP-6</strain>
    </source>
</reference>
<organism evidence="1 2">
    <name type="scientific">Leptothrix cholodnii (strain ATCC 51168 / LMG 8142 / SP-6)</name>
    <name type="common">Leptothrix discophora (strain SP-6)</name>
    <dbReference type="NCBI Taxonomy" id="395495"/>
    <lineage>
        <taxon>Bacteria</taxon>
        <taxon>Pseudomonadati</taxon>
        <taxon>Pseudomonadota</taxon>
        <taxon>Betaproteobacteria</taxon>
        <taxon>Burkholderiales</taxon>
        <taxon>Sphaerotilaceae</taxon>
        <taxon>Leptothrix</taxon>
    </lineage>
</organism>
<gene>
    <name evidence="1" type="ordered locus">Lcho_0314</name>
</gene>
<accession>B1XW62</accession>
<dbReference type="EMBL" id="CP001013">
    <property type="protein sequence ID" value="ACB32589.1"/>
    <property type="molecule type" value="Genomic_DNA"/>
</dbReference>
<dbReference type="eggNOG" id="COG0807">
    <property type="taxonomic scope" value="Bacteria"/>
</dbReference>
<dbReference type="OrthoDB" id="9779699at2"/>
<dbReference type="STRING" id="395495.Lcho_0314"/>
<evidence type="ECO:0008006" key="3">
    <source>
        <dbReference type="Google" id="ProtNLM"/>
    </source>
</evidence>
<name>B1XW62_LEPCP</name>
<dbReference type="PANTHER" id="PTHR31687">
    <property type="match status" value="1"/>
</dbReference>
<dbReference type="AlphaFoldDB" id="B1XW62"/>
<dbReference type="Pfam" id="PF07958">
    <property type="entry name" value="DUF1688"/>
    <property type="match status" value="1"/>
</dbReference>
<dbReference type="Proteomes" id="UP000001693">
    <property type="component" value="Chromosome"/>
</dbReference>
<dbReference type="KEGG" id="lch:Lcho_0314"/>
<evidence type="ECO:0000313" key="2">
    <source>
        <dbReference type="Proteomes" id="UP000001693"/>
    </source>
</evidence>
<evidence type="ECO:0000313" key="1">
    <source>
        <dbReference type="EMBL" id="ACB32589.1"/>
    </source>
</evidence>
<dbReference type="PANTHER" id="PTHR31687:SF3">
    <property type="entry name" value="PROTEIN URG3"/>
    <property type="match status" value="1"/>
</dbReference>